<dbReference type="AlphaFoldDB" id="R9B4U1"/>
<name>R9B4U1_9GAMM</name>
<gene>
    <name evidence="1" type="ORF">I593_00940</name>
</gene>
<sequence>MYLVLKLSAVVGLFVTNNVDIKVQFYMFLSFI</sequence>
<proteinExistence type="predicted"/>
<dbReference type="Proteomes" id="UP000016201">
    <property type="component" value="Unassembled WGS sequence"/>
</dbReference>
<comment type="caution">
    <text evidence="1">The sequence shown here is derived from an EMBL/GenBank/DDBJ whole genome shotgun (WGS) entry which is preliminary data.</text>
</comment>
<organism evidence="1 2">
    <name type="scientific">Acinetobacter tandoii DSM 14970 = CIP 107469</name>
    <dbReference type="NCBI Taxonomy" id="1120927"/>
    <lineage>
        <taxon>Bacteria</taxon>
        <taxon>Pseudomonadati</taxon>
        <taxon>Pseudomonadota</taxon>
        <taxon>Gammaproteobacteria</taxon>
        <taxon>Moraxellales</taxon>
        <taxon>Moraxellaceae</taxon>
        <taxon>Acinetobacter</taxon>
    </lineage>
</organism>
<reference evidence="1 2" key="1">
    <citation type="submission" date="2013-03" db="EMBL/GenBank/DDBJ databases">
        <title>The Genome Sequence of Acinetobacter tandoii CIP 107469.</title>
        <authorList>
            <consortium name="The Broad Institute Genome Sequencing Platform"/>
            <consortium name="The Broad Institute Genome Sequencing Center for Infectious Disease"/>
            <person name="Cerqueira G."/>
            <person name="Feldgarden M."/>
            <person name="Courvalin P."/>
            <person name="Perichon B."/>
            <person name="Grillot-Courvalin C."/>
            <person name="Clermont D."/>
            <person name="Rocha E."/>
            <person name="Yoon E.-J."/>
            <person name="Nemec A."/>
            <person name="Walker B."/>
            <person name="Young S.K."/>
            <person name="Zeng Q."/>
            <person name="Gargeya S."/>
            <person name="Fitzgerald M."/>
            <person name="Haas B."/>
            <person name="Abouelleil A."/>
            <person name="Alvarado L."/>
            <person name="Arachchi H.M."/>
            <person name="Berlin A.M."/>
            <person name="Chapman S.B."/>
            <person name="Dewar J."/>
            <person name="Goldberg J."/>
            <person name="Griggs A."/>
            <person name="Gujja S."/>
            <person name="Hansen M."/>
            <person name="Howarth C."/>
            <person name="Imamovic A."/>
            <person name="Larimer J."/>
            <person name="McCowan C."/>
            <person name="Murphy C."/>
            <person name="Neiman D."/>
            <person name="Pearson M."/>
            <person name="Priest M."/>
            <person name="Roberts A."/>
            <person name="Saif S."/>
            <person name="Shea T."/>
            <person name="Sisk P."/>
            <person name="Sykes S."/>
            <person name="Wortman J."/>
            <person name="Nusbaum C."/>
            <person name="Birren B."/>
        </authorList>
    </citation>
    <scope>NUCLEOTIDE SEQUENCE [LARGE SCALE GENOMIC DNA]</scope>
    <source>
        <strain evidence="1 2">CIP 107469</strain>
    </source>
</reference>
<evidence type="ECO:0000313" key="1">
    <source>
        <dbReference type="EMBL" id="EOR09534.1"/>
    </source>
</evidence>
<keyword evidence="2" id="KW-1185">Reference proteome</keyword>
<protein>
    <submittedName>
        <fullName evidence="1">Uncharacterized protein</fullName>
    </submittedName>
</protein>
<dbReference type="EMBL" id="AQFM01000030">
    <property type="protein sequence ID" value="EOR09534.1"/>
    <property type="molecule type" value="Genomic_DNA"/>
</dbReference>
<accession>R9B4U1</accession>
<evidence type="ECO:0000313" key="2">
    <source>
        <dbReference type="Proteomes" id="UP000016201"/>
    </source>
</evidence>